<evidence type="ECO:0000313" key="10">
    <source>
        <dbReference type="Proteomes" id="UP001201449"/>
    </source>
</evidence>
<keyword evidence="3" id="KW-0597">Phosphoprotein</keyword>
<dbReference type="InterPro" id="IPR036890">
    <property type="entry name" value="HATPase_C_sf"/>
</dbReference>
<dbReference type="Pfam" id="PF13185">
    <property type="entry name" value="GAF_2"/>
    <property type="match status" value="1"/>
</dbReference>
<dbReference type="Gene3D" id="3.30.565.10">
    <property type="entry name" value="Histidine kinase-like ATPase, C-terminal domain"/>
    <property type="match status" value="1"/>
</dbReference>
<name>A0ABS9BYW4_9BACT</name>
<dbReference type="Pfam" id="PF08448">
    <property type="entry name" value="PAS_4"/>
    <property type="match status" value="1"/>
</dbReference>
<dbReference type="PANTHER" id="PTHR43304">
    <property type="entry name" value="PHYTOCHROME-LIKE PROTEIN CPH1"/>
    <property type="match status" value="1"/>
</dbReference>
<dbReference type="PROSITE" id="PS50109">
    <property type="entry name" value="HIS_KIN"/>
    <property type="match status" value="1"/>
</dbReference>
<comment type="catalytic activity">
    <reaction evidence="1">
        <text>ATP + protein L-histidine = ADP + protein N-phospho-L-histidine.</text>
        <dbReference type="EC" id="2.7.13.3"/>
    </reaction>
</comment>
<accession>A0ABS9BYW4</accession>
<evidence type="ECO:0000256" key="2">
    <source>
        <dbReference type="ARBA" id="ARBA00012438"/>
    </source>
</evidence>
<dbReference type="PROSITE" id="PS50113">
    <property type="entry name" value="PAC"/>
    <property type="match status" value="1"/>
</dbReference>
<dbReference type="PRINTS" id="PR00344">
    <property type="entry name" value="BCTRLSENSOR"/>
</dbReference>
<dbReference type="InterPro" id="IPR000700">
    <property type="entry name" value="PAS-assoc_C"/>
</dbReference>
<dbReference type="EC" id="2.7.13.3" evidence="2"/>
<dbReference type="InterPro" id="IPR013656">
    <property type="entry name" value="PAS_4"/>
</dbReference>
<dbReference type="InterPro" id="IPR036097">
    <property type="entry name" value="HisK_dim/P_sf"/>
</dbReference>
<dbReference type="Pfam" id="PF13188">
    <property type="entry name" value="PAS_8"/>
    <property type="match status" value="1"/>
</dbReference>
<dbReference type="Pfam" id="PF08447">
    <property type="entry name" value="PAS_3"/>
    <property type="match status" value="2"/>
</dbReference>
<reference evidence="9 10" key="1">
    <citation type="submission" date="2022-01" db="EMBL/GenBank/DDBJ databases">
        <title>Mariniradius saccharolyticus sp. nov., isolated from sediment of a river.</title>
        <authorList>
            <person name="Liu H."/>
        </authorList>
    </citation>
    <scope>NUCLEOTIDE SEQUENCE [LARGE SCALE GENOMIC DNA]</scope>
    <source>
        <strain evidence="9 10">RY-2</strain>
    </source>
</reference>
<feature type="domain" description="Histidine kinase" evidence="6">
    <location>
        <begin position="874"/>
        <end position="1088"/>
    </location>
</feature>
<dbReference type="SUPFAM" id="SSF55785">
    <property type="entry name" value="PYP-like sensor domain (PAS domain)"/>
    <property type="match status" value="4"/>
</dbReference>
<evidence type="ECO:0000259" key="7">
    <source>
        <dbReference type="PROSITE" id="PS50112"/>
    </source>
</evidence>
<dbReference type="PANTHER" id="PTHR43304:SF1">
    <property type="entry name" value="PAC DOMAIN-CONTAINING PROTEIN"/>
    <property type="match status" value="1"/>
</dbReference>
<feature type="domain" description="PAC" evidence="8">
    <location>
        <begin position="794"/>
        <end position="856"/>
    </location>
</feature>
<dbReference type="PROSITE" id="PS50112">
    <property type="entry name" value="PAS"/>
    <property type="match status" value="2"/>
</dbReference>
<organism evidence="9 10">
    <name type="scientific">Mariniradius sediminis</name>
    <dbReference type="NCBI Taxonomy" id="2909237"/>
    <lineage>
        <taxon>Bacteria</taxon>
        <taxon>Pseudomonadati</taxon>
        <taxon>Bacteroidota</taxon>
        <taxon>Cytophagia</taxon>
        <taxon>Cytophagales</taxon>
        <taxon>Cyclobacteriaceae</taxon>
        <taxon>Mariniradius</taxon>
    </lineage>
</organism>
<dbReference type="InterPro" id="IPR004358">
    <property type="entry name" value="Sig_transdc_His_kin-like_C"/>
</dbReference>
<evidence type="ECO:0000256" key="3">
    <source>
        <dbReference type="ARBA" id="ARBA00022553"/>
    </source>
</evidence>
<protein>
    <recommendedName>
        <fullName evidence="2">histidine kinase</fullName>
        <ecNumber evidence="2">2.7.13.3</ecNumber>
    </recommendedName>
</protein>
<dbReference type="Gene3D" id="1.10.287.130">
    <property type="match status" value="1"/>
</dbReference>
<dbReference type="InterPro" id="IPR035965">
    <property type="entry name" value="PAS-like_dom_sf"/>
</dbReference>
<dbReference type="CDD" id="cd00130">
    <property type="entry name" value="PAS"/>
    <property type="match status" value="2"/>
</dbReference>
<keyword evidence="4" id="KW-0808">Transferase</keyword>
<dbReference type="InterPro" id="IPR003661">
    <property type="entry name" value="HisK_dim/P_dom"/>
</dbReference>
<dbReference type="SMART" id="SM00387">
    <property type="entry name" value="HATPase_c"/>
    <property type="match status" value="1"/>
</dbReference>
<dbReference type="SUPFAM" id="SSF47384">
    <property type="entry name" value="Homodimeric domain of signal transducing histidine kinase"/>
    <property type="match status" value="1"/>
</dbReference>
<evidence type="ECO:0000313" key="9">
    <source>
        <dbReference type="EMBL" id="MCF1753251.1"/>
    </source>
</evidence>
<dbReference type="EMBL" id="JAKEVZ010000024">
    <property type="protein sequence ID" value="MCF1753251.1"/>
    <property type="molecule type" value="Genomic_DNA"/>
</dbReference>
<dbReference type="SUPFAM" id="SSF55781">
    <property type="entry name" value="GAF domain-like"/>
    <property type="match status" value="1"/>
</dbReference>
<dbReference type="InterPro" id="IPR003018">
    <property type="entry name" value="GAF"/>
</dbReference>
<dbReference type="InterPro" id="IPR052162">
    <property type="entry name" value="Sensor_kinase/Photoreceptor"/>
</dbReference>
<feature type="domain" description="PAS" evidence="7">
    <location>
        <begin position="736"/>
        <end position="807"/>
    </location>
</feature>
<dbReference type="Gene3D" id="3.30.450.40">
    <property type="match status" value="1"/>
</dbReference>
<evidence type="ECO:0000256" key="1">
    <source>
        <dbReference type="ARBA" id="ARBA00000085"/>
    </source>
</evidence>
<evidence type="ECO:0000256" key="4">
    <source>
        <dbReference type="ARBA" id="ARBA00022679"/>
    </source>
</evidence>
<comment type="caution">
    <text evidence="9">The sequence shown here is derived from an EMBL/GenBank/DDBJ whole genome shotgun (WGS) entry which is preliminary data.</text>
</comment>
<keyword evidence="5" id="KW-0418">Kinase</keyword>
<sequence>MPESRLATFQNILLTFQKYQDESFELLYVSSEIKNLLQTGDKFYKQSFFERLMPSLPRPFFQYVFDLLGNGDKVVCPLVWKDRFFRMVQIEGYVIAQEDHSYLVNVLISPVSFGKLVKISWLMDKANDRVFLGMPEEREFGSISSWKSYYEKRFDFLDKMELEGFFNNKQKVVCIFPNHLYLTQQTISPIHCLVQLEYGSGPKRNESIFHEHEVLDSGPVYYEFDLESQILSFSGNVSEILGYTTDQISTIPYDDFLNLVHPADRGIFKHGFQHAGKRHFRMLHANGHYVDLLDEANHDARESISKNLQLGILTDITALKQIEKDLLENQTVLDQLMGVVPGMVYMLKAYPDGSRDFVYVSEGSRTLWELEPSQIVESEHIIRYHIHPDDYQSVLNADREAYEKNKKFESYFRIITPSGKTKWLYGASNRVKQYPNESIWAGIFIDFTYTKEKEIESLLNLKRYKSLFEENPLPVFQYDNQGVILDVNKKFIEKVNVKDPAIIVGRNLFDLVGNHPIAEAYRNSIDTGYGFYEGPYVSHFSKALFHIRVNAKTVEEGKVFQAILEDISEEQFLSNILSELTERTSRYSGQEFFDKLTAYLSEKLQMSGCFIAEVDEKTEIANVISHFSHGEPGKMFVYNLKGSPCYECLNSNAPYIVQQDAYIKFPEDKGLVDKKISCYMGVPISDNDKNKIGILVLMDENPKPYTEGFYNLLNVLAGRIGAELNRTYFEKMLVSSEMLFRSIAENFPKGIIEILDRELCYVFTDGTGYQYLNLDPKTLVGKPHLEIYDPKTREKVRERLEKVLQGESVMFEVLVDNQYYTKNGVPLFNNDGSVDRILLVTQNISEAKIAEAERDRLIKDLKSQNEELQRFAYIISHNIRAPIVNISSLLELYNSDAPADPENVEVIENLRASTNILHGTLEDLIEVVSIKKNKIPKIENVSFKKLVRNIERSLSKQLQESETVIHMDFQLAPNINYVYSHLENFIINLTTNAIKYRHPDRSPVIHIRTYHKADYTVIEFKDNGIGIDLDRYRDRLFGLYQRFHSHVEGKGLGLYLVREQIRAHDGNLAVSSVVGEGTSFYIYLKNLIPASSPDNVVE</sequence>
<dbReference type="InterPro" id="IPR003594">
    <property type="entry name" value="HATPase_dom"/>
</dbReference>
<dbReference type="InterPro" id="IPR029016">
    <property type="entry name" value="GAF-like_dom_sf"/>
</dbReference>
<dbReference type="InterPro" id="IPR013655">
    <property type="entry name" value="PAS_fold_3"/>
</dbReference>
<dbReference type="Pfam" id="PF02518">
    <property type="entry name" value="HATPase_c"/>
    <property type="match status" value="1"/>
</dbReference>
<dbReference type="Proteomes" id="UP001201449">
    <property type="component" value="Unassembled WGS sequence"/>
</dbReference>
<keyword evidence="10" id="KW-1185">Reference proteome</keyword>
<dbReference type="InterPro" id="IPR000014">
    <property type="entry name" value="PAS"/>
</dbReference>
<evidence type="ECO:0000259" key="6">
    <source>
        <dbReference type="PROSITE" id="PS50109"/>
    </source>
</evidence>
<dbReference type="CDD" id="cd00082">
    <property type="entry name" value="HisKA"/>
    <property type="match status" value="1"/>
</dbReference>
<gene>
    <name evidence="9" type="ORF">L0U89_19475</name>
</gene>
<dbReference type="SMART" id="SM00388">
    <property type="entry name" value="HisKA"/>
    <property type="match status" value="1"/>
</dbReference>
<dbReference type="Gene3D" id="3.30.450.20">
    <property type="entry name" value="PAS domain"/>
    <property type="match status" value="4"/>
</dbReference>
<proteinExistence type="predicted"/>
<dbReference type="RefSeq" id="WP_234863058.1">
    <property type="nucleotide sequence ID" value="NZ_JAKEVZ010000024.1"/>
</dbReference>
<feature type="domain" description="PAS" evidence="7">
    <location>
        <begin position="221"/>
        <end position="279"/>
    </location>
</feature>
<dbReference type="InterPro" id="IPR005467">
    <property type="entry name" value="His_kinase_dom"/>
</dbReference>
<dbReference type="SUPFAM" id="SSF55874">
    <property type="entry name" value="ATPase domain of HSP90 chaperone/DNA topoisomerase II/histidine kinase"/>
    <property type="match status" value="1"/>
</dbReference>
<evidence type="ECO:0000256" key="5">
    <source>
        <dbReference type="ARBA" id="ARBA00022777"/>
    </source>
</evidence>
<dbReference type="SMART" id="SM00091">
    <property type="entry name" value="PAS"/>
    <property type="match status" value="4"/>
</dbReference>
<evidence type="ECO:0000259" key="8">
    <source>
        <dbReference type="PROSITE" id="PS50113"/>
    </source>
</evidence>